<evidence type="ECO:0000313" key="1">
    <source>
        <dbReference type="EMBL" id="KAI3794626.1"/>
    </source>
</evidence>
<organism evidence="1 2">
    <name type="scientific">Smallanthus sonchifolius</name>
    <dbReference type="NCBI Taxonomy" id="185202"/>
    <lineage>
        <taxon>Eukaryota</taxon>
        <taxon>Viridiplantae</taxon>
        <taxon>Streptophyta</taxon>
        <taxon>Embryophyta</taxon>
        <taxon>Tracheophyta</taxon>
        <taxon>Spermatophyta</taxon>
        <taxon>Magnoliopsida</taxon>
        <taxon>eudicotyledons</taxon>
        <taxon>Gunneridae</taxon>
        <taxon>Pentapetalae</taxon>
        <taxon>asterids</taxon>
        <taxon>campanulids</taxon>
        <taxon>Asterales</taxon>
        <taxon>Asteraceae</taxon>
        <taxon>Asteroideae</taxon>
        <taxon>Heliantheae alliance</taxon>
        <taxon>Millerieae</taxon>
        <taxon>Smallanthus</taxon>
    </lineage>
</organism>
<keyword evidence="2" id="KW-1185">Reference proteome</keyword>
<dbReference type="Proteomes" id="UP001056120">
    <property type="component" value="Linkage Group LG12"/>
</dbReference>
<evidence type="ECO:0000313" key="2">
    <source>
        <dbReference type="Proteomes" id="UP001056120"/>
    </source>
</evidence>
<dbReference type="EMBL" id="CM042029">
    <property type="protein sequence ID" value="KAI3794626.1"/>
    <property type="molecule type" value="Genomic_DNA"/>
</dbReference>
<name>A0ACB9HH48_9ASTR</name>
<accession>A0ACB9HH48</accession>
<reference evidence="1 2" key="2">
    <citation type="journal article" date="2022" name="Mol. Ecol. Resour.">
        <title>The genomes of chicory, endive, great burdock and yacon provide insights into Asteraceae paleo-polyploidization history and plant inulin production.</title>
        <authorList>
            <person name="Fan W."/>
            <person name="Wang S."/>
            <person name="Wang H."/>
            <person name="Wang A."/>
            <person name="Jiang F."/>
            <person name="Liu H."/>
            <person name="Zhao H."/>
            <person name="Xu D."/>
            <person name="Zhang Y."/>
        </authorList>
    </citation>
    <scope>NUCLEOTIDE SEQUENCE [LARGE SCALE GENOMIC DNA]</scope>
    <source>
        <strain evidence="2">cv. Yunnan</strain>
        <tissue evidence="1">Leaves</tissue>
    </source>
</reference>
<sequence length="102" mass="11731">MLRRILLFLFAWGHLEGTAIYIQRESEKGIEQGFVTFSFDFPLFHLLLLYASSLRFLFRPAIHSFLRSCLWLPLHLSVASSSTSCSVRWRSSCSEQPGMLSS</sequence>
<gene>
    <name evidence="1" type="ORF">L1987_37259</name>
</gene>
<proteinExistence type="predicted"/>
<comment type="caution">
    <text evidence="1">The sequence shown here is derived from an EMBL/GenBank/DDBJ whole genome shotgun (WGS) entry which is preliminary data.</text>
</comment>
<protein>
    <submittedName>
        <fullName evidence="1">Uncharacterized protein</fullName>
    </submittedName>
</protein>
<reference evidence="2" key="1">
    <citation type="journal article" date="2022" name="Mol. Ecol. Resour.">
        <title>The genomes of chicory, endive, great burdock and yacon provide insights into Asteraceae palaeo-polyploidization history and plant inulin production.</title>
        <authorList>
            <person name="Fan W."/>
            <person name="Wang S."/>
            <person name="Wang H."/>
            <person name="Wang A."/>
            <person name="Jiang F."/>
            <person name="Liu H."/>
            <person name="Zhao H."/>
            <person name="Xu D."/>
            <person name="Zhang Y."/>
        </authorList>
    </citation>
    <scope>NUCLEOTIDE SEQUENCE [LARGE SCALE GENOMIC DNA]</scope>
    <source>
        <strain evidence="2">cv. Yunnan</strain>
    </source>
</reference>